<dbReference type="InterPro" id="IPR013785">
    <property type="entry name" value="Aldolase_TIM"/>
</dbReference>
<keyword evidence="4 9" id="KW-0028">Amino-acid biosynthesis</keyword>
<evidence type="ECO:0000256" key="1">
    <source>
        <dbReference type="ARBA" id="ARBA00003365"/>
    </source>
</evidence>
<dbReference type="UniPathway" id="UPA00035">
    <property type="reaction ID" value="UER00044"/>
</dbReference>
<keyword evidence="5 9" id="KW-0822">Tryptophan biosynthesis</keyword>
<reference evidence="11 12" key="1">
    <citation type="submission" date="2018-06" db="EMBL/GenBank/DDBJ databases">
        <title>Genomic Encyclopedia of Type Strains, Phase IV (KMG-IV): sequencing the most valuable type-strain genomes for metagenomic binning, comparative biology and taxonomic classification.</title>
        <authorList>
            <person name="Goeker M."/>
        </authorList>
    </citation>
    <scope>NUCLEOTIDE SEQUENCE [LARGE SCALE GENOMIC DNA]</scope>
    <source>
        <strain evidence="11 12">DSM 15140</strain>
    </source>
</reference>
<evidence type="ECO:0000256" key="6">
    <source>
        <dbReference type="ARBA" id="ARBA00023141"/>
    </source>
</evidence>
<keyword evidence="6 9" id="KW-0057">Aromatic amino acid biosynthesis</keyword>
<dbReference type="AlphaFoldDB" id="A0A366EDG7"/>
<comment type="similarity">
    <text evidence="9 10">Belongs to the TrpA family.</text>
</comment>
<evidence type="ECO:0000256" key="7">
    <source>
        <dbReference type="ARBA" id="ARBA00023239"/>
    </source>
</evidence>
<accession>A0A366EDG7</accession>
<evidence type="ECO:0000256" key="2">
    <source>
        <dbReference type="ARBA" id="ARBA00004733"/>
    </source>
</evidence>
<evidence type="ECO:0000256" key="10">
    <source>
        <dbReference type="RuleBase" id="RU003662"/>
    </source>
</evidence>
<keyword evidence="7 9" id="KW-0456">Lyase</keyword>
<dbReference type="CDD" id="cd04724">
    <property type="entry name" value="Tryptophan_synthase_alpha"/>
    <property type="match status" value="1"/>
</dbReference>
<dbReference type="STRING" id="200904.GCA_900168775_00487"/>
<dbReference type="PROSITE" id="PS00167">
    <property type="entry name" value="TRP_SYNTHASE_ALPHA"/>
    <property type="match status" value="1"/>
</dbReference>
<comment type="caution">
    <text evidence="11">The sequence shown here is derived from an EMBL/GenBank/DDBJ whole genome shotgun (WGS) entry which is preliminary data.</text>
</comment>
<dbReference type="SUPFAM" id="SSF51366">
    <property type="entry name" value="Ribulose-phoshate binding barrel"/>
    <property type="match status" value="1"/>
</dbReference>
<evidence type="ECO:0000313" key="12">
    <source>
        <dbReference type="Proteomes" id="UP000252254"/>
    </source>
</evidence>
<evidence type="ECO:0000256" key="9">
    <source>
        <dbReference type="HAMAP-Rule" id="MF_00131"/>
    </source>
</evidence>
<dbReference type="EC" id="4.2.1.20" evidence="9"/>
<dbReference type="InterPro" id="IPR002028">
    <property type="entry name" value="Trp_synthase_suA"/>
</dbReference>
<dbReference type="RefSeq" id="WP_113867169.1">
    <property type="nucleotide sequence ID" value="NZ_BAABQN010000002.1"/>
</dbReference>
<dbReference type="Proteomes" id="UP000252254">
    <property type="component" value="Unassembled WGS sequence"/>
</dbReference>
<proteinExistence type="inferred from homology"/>
<dbReference type="Pfam" id="PF00290">
    <property type="entry name" value="Trp_syntA"/>
    <property type="match status" value="1"/>
</dbReference>
<sequence length="259" mass="27696">MPKAKLDQAFERVLTNGDKAFVPYIMAGDGGLEQLNKQIEFLASCGATAIEVGIPFSDPVADGPTIQAAGIRAMKNGVTLAGVLSTLQQTKNSRDIPIVVMTYINPIYAMGIDIFVEQCSHAGIDGLIIPDLPLEEEGLLTNQLSNHAIALIRLAALTSTPERISEITKRTEGFLYAVTVTGTTGARATFKTDLDQHLKALKEQCAVPVLAGFGVSTAEHVKQLTTHCDGVVVGSRIVDLLHQEEYEQIRALVAAAKLS</sequence>
<gene>
    <name evidence="9" type="primary">trpA</name>
    <name evidence="11" type="ORF">DES48_102214</name>
</gene>
<dbReference type="GO" id="GO:0004834">
    <property type="term" value="F:tryptophan synthase activity"/>
    <property type="evidence" value="ECO:0007669"/>
    <property type="project" value="UniProtKB-UniRule"/>
</dbReference>
<feature type="active site" description="Proton acceptor" evidence="9">
    <location>
        <position position="51"/>
    </location>
</feature>
<evidence type="ECO:0000256" key="4">
    <source>
        <dbReference type="ARBA" id="ARBA00022605"/>
    </source>
</evidence>
<dbReference type="HAMAP" id="MF_00131">
    <property type="entry name" value="Trp_synth_alpha"/>
    <property type="match status" value="1"/>
</dbReference>
<dbReference type="GO" id="GO:0005829">
    <property type="term" value="C:cytosol"/>
    <property type="evidence" value="ECO:0007669"/>
    <property type="project" value="TreeGrafter"/>
</dbReference>
<dbReference type="PANTHER" id="PTHR43406">
    <property type="entry name" value="TRYPTOPHAN SYNTHASE, ALPHA CHAIN"/>
    <property type="match status" value="1"/>
</dbReference>
<evidence type="ECO:0000313" key="11">
    <source>
        <dbReference type="EMBL" id="RBP00451.1"/>
    </source>
</evidence>
<name>A0A366EDG7_9BACI</name>
<evidence type="ECO:0000256" key="3">
    <source>
        <dbReference type="ARBA" id="ARBA00011270"/>
    </source>
</evidence>
<comment type="subunit">
    <text evidence="3 9">Tetramer of two alpha and two beta chains.</text>
</comment>
<feature type="active site" description="Proton acceptor" evidence="9">
    <location>
        <position position="62"/>
    </location>
</feature>
<keyword evidence="12" id="KW-1185">Reference proteome</keyword>
<comment type="catalytic activity">
    <reaction evidence="8 9">
        <text>(1S,2R)-1-C-(indol-3-yl)glycerol 3-phosphate + L-serine = D-glyceraldehyde 3-phosphate + L-tryptophan + H2O</text>
        <dbReference type="Rhea" id="RHEA:10532"/>
        <dbReference type="ChEBI" id="CHEBI:15377"/>
        <dbReference type="ChEBI" id="CHEBI:33384"/>
        <dbReference type="ChEBI" id="CHEBI:57912"/>
        <dbReference type="ChEBI" id="CHEBI:58866"/>
        <dbReference type="ChEBI" id="CHEBI:59776"/>
        <dbReference type="EC" id="4.2.1.20"/>
    </reaction>
</comment>
<dbReference type="OrthoDB" id="9804578at2"/>
<protein>
    <recommendedName>
        <fullName evidence="9">Tryptophan synthase alpha chain</fullName>
        <ecNumber evidence="9">4.2.1.20</ecNumber>
    </recommendedName>
</protein>
<dbReference type="PANTHER" id="PTHR43406:SF1">
    <property type="entry name" value="TRYPTOPHAN SYNTHASE ALPHA CHAIN, CHLOROPLASTIC"/>
    <property type="match status" value="1"/>
</dbReference>
<comment type="pathway">
    <text evidence="2 9">Amino-acid biosynthesis; L-tryptophan biosynthesis; L-tryptophan from chorismate: step 5/5.</text>
</comment>
<comment type="function">
    <text evidence="1 9">The alpha subunit is responsible for the aldol cleavage of indoleglycerol phosphate to indole and glyceraldehyde 3-phosphate.</text>
</comment>
<dbReference type="Gene3D" id="3.20.20.70">
    <property type="entry name" value="Aldolase class I"/>
    <property type="match status" value="1"/>
</dbReference>
<organism evidence="11 12">
    <name type="scientific">Paraliobacillus ryukyuensis</name>
    <dbReference type="NCBI Taxonomy" id="200904"/>
    <lineage>
        <taxon>Bacteria</taxon>
        <taxon>Bacillati</taxon>
        <taxon>Bacillota</taxon>
        <taxon>Bacilli</taxon>
        <taxon>Bacillales</taxon>
        <taxon>Bacillaceae</taxon>
        <taxon>Paraliobacillus</taxon>
    </lineage>
</organism>
<dbReference type="EMBL" id="QNRI01000002">
    <property type="protein sequence ID" value="RBP00451.1"/>
    <property type="molecule type" value="Genomic_DNA"/>
</dbReference>
<evidence type="ECO:0000256" key="8">
    <source>
        <dbReference type="ARBA" id="ARBA00049047"/>
    </source>
</evidence>
<dbReference type="InterPro" id="IPR011060">
    <property type="entry name" value="RibuloseP-bd_barrel"/>
</dbReference>
<dbReference type="FunFam" id="3.20.20.70:FF:000037">
    <property type="entry name" value="Tryptophan synthase alpha chain"/>
    <property type="match status" value="1"/>
</dbReference>
<dbReference type="InterPro" id="IPR018204">
    <property type="entry name" value="Trp_synthase_alpha_AS"/>
</dbReference>
<dbReference type="NCBIfam" id="TIGR00262">
    <property type="entry name" value="trpA"/>
    <property type="match status" value="1"/>
</dbReference>
<evidence type="ECO:0000256" key="5">
    <source>
        <dbReference type="ARBA" id="ARBA00022822"/>
    </source>
</evidence>